<dbReference type="Proteomes" id="UP000003022">
    <property type="component" value="Unassembled WGS sequence"/>
</dbReference>
<gene>
    <name evidence="2" type="ORF">SGM_3762</name>
</gene>
<feature type="region of interest" description="Disordered" evidence="1">
    <location>
        <begin position="1"/>
        <end position="103"/>
    </location>
</feature>
<evidence type="ECO:0000256" key="1">
    <source>
        <dbReference type="SAM" id="MobiDB-lite"/>
    </source>
</evidence>
<sequence length="103" mass="10671">MRPGGPGHAEGIVPAGQPPAEGCRRGLRTRWEHGGAHAPVTVSERGAPLGTREGARGQDEAPDHGGTTGGFAREGGSAEPHMGNVGRVRRPGQAVRRAGRTRR</sequence>
<comment type="caution">
    <text evidence="2">The sequence shown here is derived from an EMBL/GenBank/DDBJ whole genome shotgun (WGS) entry which is preliminary data.</text>
</comment>
<name>F3NKU8_9ACTN</name>
<proteinExistence type="predicted"/>
<reference evidence="2 3" key="1">
    <citation type="journal article" date="2011" name="J. Bacteriol.">
        <title>Draft genome sequence of the marine bacterium Streptomyces griseoaurantiacus M045, which produces novel manumycin-type antibiotics with a pABA core component.</title>
        <authorList>
            <person name="Li F."/>
            <person name="Jiang P."/>
            <person name="Zheng H."/>
            <person name="Wang S."/>
            <person name="Zhao G."/>
            <person name="Qin S."/>
            <person name="Liu Z."/>
        </authorList>
    </citation>
    <scope>NUCLEOTIDE SEQUENCE [LARGE SCALE GENOMIC DNA]</scope>
    <source>
        <strain evidence="2 3">M045</strain>
    </source>
</reference>
<feature type="compositionally biased region" description="Basic and acidic residues" evidence="1">
    <location>
        <begin position="53"/>
        <end position="63"/>
    </location>
</feature>
<organism evidence="2 3">
    <name type="scientific">Streptomyces griseoaurantiacus M045</name>
    <dbReference type="NCBI Taxonomy" id="996637"/>
    <lineage>
        <taxon>Bacteria</taxon>
        <taxon>Bacillati</taxon>
        <taxon>Actinomycetota</taxon>
        <taxon>Actinomycetes</taxon>
        <taxon>Kitasatosporales</taxon>
        <taxon>Streptomycetaceae</taxon>
        <taxon>Streptomyces</taxon>
        <taxon>Streptomyces aurantiacus group</taxon>
    </lineage>
</organism>
<protein>
    <submittedName>
        <fullName evidence="2">Uncharacterized protein</fullName>
    </submittedName>
</protein>
<dbReference type="AlphaFoldDB" id="F3NKU8"/>
<evidence type="ECO:0000313" key="3">
    <source>
        <dbReference type="Proteomes" id="UP000003022"/>
    </source>
</evidence>
<keyword evidence="3" id="KW-1185">Reference proteome</keyword>
<accession>F3NKU8</accession>
<dbReference type="EMBL" id="AEYX01000039">
    <property type="protein sequence ID" value="EGG45674.1"/>
    <property type="molecule type" value="Genomic_DNA"/>
</dbReference>
<evidence type="ECO:0000313" key="2">
    <source>
        <dbReference type="EMBL" id="EGG45674.1"/>
    </source>
</evidence>